<dbReference type="GO" id="GO:0000400">
    <property type="term" value="F:four-way junction DNA binding"/>
    <property type="evidence" value="ECO:0007669"/>
    <property type="project" value="TreeGrafter"/>
</dbReference>
<name>A0A370TTH0_9HELO</name>
<evidence type="ECO:0000256" key="1">
    <source>
        <dbReference type="ARBA" id="ARBA00004123"/>
    </source>
</evidence>
<dbReference type="PANTHER" id="PTHR46239">
    <property type="entry name" value="DNA REPAIR PROTEIN RAD51 HOMOLOG 3 RAD51C"/>
    <property type="match status" value="1"/>
</dbReference>
<dbReference type="CDD" id="cd01393">
    <property type="entry name" value="RecA-like"/>
    <property type="match status" value="1"/>
</dbReference>
<dbReference type="Gene3D" id="3.40.50.300">
    <property type="entry name" value="P-loop containing nucleotide triphosphate hydrolases"/>
    <property type="match status" value="1"/>
</dbReference>
<keyword evidence="2" id="KW-0547">Nucleotide-binding</keyword>
<dbReference type="GO" id="GO:0000707">
    <property type="term" value="P:meiotic DNA recombinase assembly"/>
    <property type="evidence" value="ECO:0007669"/>
    <property type="project" value="TreeGrafter"/>
</dbReference>
<feature type="compositionally biased region" description="Acidic residues" evidence="7">
    <location>
        <begin position="435"/>
        <end position="445"/>
    </location>
</feature>
<dbReference type="STRING" id="2656787.A0A370TTH0"/>
<dbReference type="GO" id="GO:0007131">
    <property type="term" value="P:reciprocal meiotic recombination"/>
    <property type="evidence" value="ECO:0007669"/>
    <property type="project" value="TreeGrafter"/>
</dbReference>
<keyword evidence="3" id="KW-0227">DNA damage</keyword>
<sequence>MDYESIHGPGISNFSSSSPHRMPTVSAAQALQDLKESPSRCISTGLPLLDRALQNKPQLVRGNESEPVAGGISRGKVTEIYGPPGVGKTALGIQLAISALTAGEGVVWVDASHPIPALRFAQMLDSPRQARAELKTCSPSAPSPSSDLLENLVHFSTPTLAHLLALFCRSTTDHPRPNTSLIVIDSFSTLISTAFPRPVNAAAGPKTPHAPNPSARKFPILQHLLNTLQKLAATRNIAIVICSRCVTKMRPGIGAVLVPAINSTTWDHGLGCRVGLFRDWGWIDDEGKPINDVRLAEVIKAEGVTLHNKKVWLVGFSVDEAGLIPLPLPTISALESNHQPLSTALNKPIVTKLPQKRKFSTADLEVPDSEGDDDEDYGWAEEDEDDIPPMPPQWQGSEDILIPAPGELEADDGDEEQNSEQEVDEGHGPVVGLTEIEDSEDELAL</sequence>
<reference evidence="9 10" key="1">
    <citation type="journal article" date="2018" name="IMA Fungus">
        <title>IMA Genome-F 9: Draft genome sequence of Annulohypoxylon stygium, Aspergillus mulundensis, Berkeleyomyces basicola (syn. Thielaviopsis basicola), Ceratocystis smalleyi, two Cercospora beticola strains, Coleophoma cylindrospora, Fusarium fracticaudum, Phialophora cf. hyalina, and Morchella septimelata.</title>
        <authorList>
            <person name="Wingfield B.D."/>
            <person name="Bills G.F."/>
            <person name="Dong Y."/>
            <person name="Huang W."/>
            <person name="Nel W.J."/>
            <person name="Swalarsk-Parry B.S."/>
            <person name="Vaghefi N."/>
            <person name="Wilken P.M."/>
            <person name="An Z."/>
            <person name="de Beer Z.W."/>
            <person name="De Vos L."/>
            <person name="Chen L."/>
            <person name="Duong T.A."/>
            <person name="Gao Y."/>
            <person name="Hammerbacher A."/>
            <person name="Kikkert J.R."/>
            <person name="Li Y."/>
            <person name="Li H."/>
            <person name="Li K."/>
            <person name="Li Q."/>
            <person name="Liu X."/>
            <person name="Ma X."/>
            <person name="Naidoo K."/>
            <person name="Pethybridge S.J."/>
            <person name="Sun J."/>
            <person name="Steenkamp E.T."/>
            <person name="van der Nest M.A."/>
            <person name="van Wyk S."/>
            <person name="Wingfield M.J."/>
            <person name="Xiong C."/>
            <person name="Yue Q."/>
            <person name="Zhang X."/>
        </authorList>
    </citation>
    <scope>NUCLEOTIDE SEQUENCE [LARGE SCALE GENOMIC DNA]</scope>
    <source>
        <strain evidence="9 10">BP 5553</strain>
    </source>
</reference>
<dbReference type="PROSITE" id="PS50162">
    <property type="entry name" value="RECA_2"/>
    <property type="match status" value="1"/>
</dbReference>
<evidence type="ECO:0000256" key="7">
    <source>
        <dbReference type="SAM" id="MobiDB-lite"/>
    </source>
</evidence>
<dbReference type="GO" id="GO:0140664">
    <property type="term" value="F:ATP-dependent DNA damage sensor activity"/>
    <property type="evidence" value="ECO:0007669"/>
    <property type="project" value="InterPro"/>
</dbReference>
<comment type="subcellular location">
    <subcellularLocation>
        <location evidence="1">Nucleus</location>
    </subcellularLocation>
</comment>
<feature type="domain" description="RecA family profile 1" evidence="8">
    <location>
        <begin position="38"/>
        <end position="249"/>
    </location>
</feature>
<dbReference type="OrthoDB" id="5957327at2759"/>
<accession>A0A370TTH0</accession>
<dbReference type="GO" id="GO:0033065">
    <property type="term" value="C:Rad51C-XRCC3 complex"/>
    <property type="evidence" value="ECO:0007669"/>
    <property type="project" value="TreeGrafter"/>
</dbReference>
<protein>
    <recommendedName>
        <fullName evidence="8">RecA family profile 1 domain-containing protein</fullName>
    </recommendedName>
</protein>
<dbReference type="InterPro" id="IPR027417">
    <property type="entry name" value="P-loop_NTPase"/>
</dbReference>
<dbReference type="EMBL" id="NPIC01000002">
    <property type="protein sequence ID" value="RDL38820.1"/>
    <property type="molecule type" value="Genomic_DNA"/>
</dbReference>
<dbReference type="InterPro" id="IPR014774">
    <property type="entry name" value="KaiC-like_dom"/>
</dbReference>
<dbReference type="GO" id="GO:0008821">
    <property type="term" value="F:crossover junction DNA endonuclease activity"/>
    <property type="evidence" value="ECO:0007669"/>
    <property type="project" value="TreeGrafter"/>
</dbReference>
<evidence type="ECO:0000256" key="3">
    <source>
        <dbReference type="ARBA" id="ARBA00022763"/>
    </source>
</evidence>
<dbReference type="GO" id="GO:0033063">
    <property type="term" value="C:Rad51B-Rad51C-Rad51D-XRCC2 complex"/>
    <property type="evidence" value="ECO:0007669"/>
    <property type="project" value="TreeGrafter"/>
</dbReference>
<dbReference type="Proteomes" id="UP000254866">
    <property type="component" value="Unassembled WGS sequence"/>
</dbReference>
<dbReference type="GO" id="GO:0005524">
    <property type="term" value="F:ATP binding"/>
    <property type="evidence" value="ECO:0007669"/>
    <property type="project" value="UniProtKB-KW"/>
</dbReference>
<dbReference type="RefSeq" id="XP_031871476.1">
    <property type="nucleotide sequence ID" value="XM_032011783.1"/>
</dbReference>
<keyword evidence="5" id="KW-0234">DNA repair</keyword>
<evidence type="ECO:0000313" key="10">
    <source>
        <dbReference type="Proteomes" id="UP000254866"/>
    </source>
</evidence>
<dbReference type="PANTHER" id="PTHR46239:SF1">
    <property type="entry name" value="DNA REPAIR PROTEIN RAD51 HOMOLOG 3"/>
    <property type="match status" value="1"/>
</dbReference>
<organism evidence="9 10">
    <name type="scientific">Venustampulla echinocandica</name>
    <dbReference type="NCBI Taxonomy" id="2656787"/>
    <lineage>
        <taxon>Eukaryota</taxon>
        <taxon>Fungi</taxon>
        <taxon>Dikarya</taxon>
        <taxon>Ascomycota</taxon>
        <taxon>Pezizomycotina</taxon>
        <taxon>Leotiomycetes</taxon>
        <taxon>Helotiales</taxon>
        <taxon>Pleuroascaceae</taxon>
        <taxon>Venustampulla</taxon>
    </lineage>
</organism>
<dbReference type="Pfam" id="PF06745">
    <property type="entry name" value="ATPase"/>
    <property type="match status" value="1"/>
</dbReference>
<feature type="compositionally biased region" description="Acidic residues" evidence="7">
    <location>
        <begin position="408"/>
        <end position="423"/>
    </location>
</feature>
<evidence type="ECO:0000313" key="9">
    <source>
        <dbReference type="EMBL" id="RDL38820.1"/>
    </source>
</evidence>
<feature type="compositionally biased region" description="Acidic residues" evidence="7">
    <location>
        <begin position="365"/>
        <end position="387"/>
    </location>
</feature>
<keyword evidence="4" id="KW-0067">ATP-binding</keyword>
<gene>
    <name evidence="9" type="ORF">BP5553_03160</name>
</gene>
<dbReference type="GeneID" id="43596009"/>
<dbReference type="SUPFAM" id="SSF52540">
    <property type="entry name" value="P-loop containing nucleoside triphosphate hydrolases"/>
    <property type="match status" value="1"/>
</dbReference>
<feature type="region of interest" description="Disordered" evidence="7">
    <location>
        <begin position="360"/>
        <end position="445"/>
    </location>
</feature>
<dbReference type="InterPro" id="IPR052093">
    <property type="entry name" value="HR_Repair_Mediator"/>
</dbReference>
<dbReference type="InterPro" id="IPR020588">
    <property type="entry name" value="RecA_ATP-bd"/>
</dbReference>
<dbReference type="GO" id="GO:0005657">
    <property type="term" value="C:replication fork"/>
    <property type="evidence" value="ECO:0007669"/>
    <property type="project" value="TreeGrafter"/>
</dbReference>
<feature type="region of interest" description="Disordered" evidence="7">
    <location>
        <begin position="1"/>
        <end position="26"/>
    </location>
</feature>
<evidence type="ECO:0000256" key="2">
    <source>
        <dbReference type="ARBA" id="ARBA00022741"/>
    </source>
</evidence>
<evidence type="ECO:0000256" key="6">
    <source>
        <dbReference type="ARBA" id="ARBA00023242"/>
    </source>
</evidence>
<evidence type="ECO:0000259" key="8">
    <source>
        <dbReference type="PROSITE" id="PS50162"/>
    </source>
</evidence>
<keyword evidence="10" id="KW-1185">Reference proteome</keyword>
<comment type="caution">
    <text evidence="9">The sequence shown here is derived from an EMBL/GenBank/DDBJ whole genome shotgun (WGS) entry which is preliminary data.</text>
</comment>
<evidence type="ECO:0000256" key="5">
    <source>
        <dbReference type="ARBA" id="ARBA00023204"/>
    </source>
</evidence>
<proteinExistence type="predicted"/>
<dbReference type="AlphaFoldDB" id="A0A370TTH0"/>
<keyword evidence="6" id="KW-0539">Nucleus</keyword>
<evidence type="ECO:0000256" key="4">
    <source>
        <dbReference type="ARBA" id="ARBA00022840"/>
    </source>
</evidence>